<gene>
    <name evidence="10" type="ORF">JIV24_14820</name>
</gene>
<evidence type="ECO:0000313" key="11">
    <source>
        <dbReference type="Proteomes" id="UP000605676"/>
    </source>
</evidence>
<dbReference type="EMBL" id="JAENRR010000038">
    <property type="protein sequence ID" value="MBK3518616.1"/>
    <property type="molecule type" value="Genomic_DNA"/>
</dbReference>
<dbReference type="InterPro" id="IPR003838">
    <property type="entry name" value="ABC3_permease_C"/>
</dbReference>
<evidence type="ECO:0000256" key="6">
    <source>
        <dbReference type="ARBA" id="ARBA00038076"/>
    </source>
</evidence>
<evidence type="ECO:0000256" key="3">
    <source>
        <dbReference type="ARBA" id="ARBA00022692"/>
    </source>
</evidence>
<dbReference type="Proteomes" id="UP000605676">
    <property type="component" value="Unassembled WGS sequence"/>
</dbReference>
<evidence type="ECO:0000256" key="5">
    <source>
        <dbReference type="ARBA" id="ARBA00023136"/>
    </source>
</evidence>
<feature type="transmembrane region" description="Helical" evidence="7">
    <location>
        <begin position="384"/>
        <end position="404"/>
    </location>
</feature>
<keyword evidence="3 7" id="KW-0812">Transmembrane</keyword>
<name>A0ABS1HLR9_9BACT</name>
<feature type="transmembrane region" description="Helical" evidence="7">
    <location>
        <begin position="337"/>
        <end position="364"/>
    </location>
</feature>
<feature type="domain" description="MacB-like periplasmic core" evidence="9">
    <location>
        <begin position="33"/>
        <end position="235"/>
    </location>
</feature>
<dbReference type="PANTHER" id="PTHR30572:SF4">
    <property type="entry name" value="ABC TRANSPORTER PERMEASE YTRF"/>
    <property type="match status" value="1"/>
</dbReference>
<organism evidence="10 11">
    <name type="scientific">Carboxylicivirga marina</name>
    <dbReference type="NCBI Taxonomy" id="2800988"/>
    <lineage>
        <taxon>Bacteria</taxon>
        <taxon>Pseudomonadati</taxon>
        <taxon>Bacteroidota</taxon>
        <taxon>Bacteroidia</taxon>
        <taxon>Marinilabiliales</taxon>
        <taxon>Marinilabiliaceae</taxon>
        <taxon>Carboxylicivirga</taxon>
    </lineage>
</organism>
<keyword evidence="11" id="KW-1185">Reference proteome</keyword>
<evidence type="ECO:0000313" key="10">
    <source>
        <dbReference type="EMBL" id="MBK3518616.1"/>
    </source>
</evidence>
<sequence>MKKNTNRTIVLDMLDLGVWQEILSTMRKNKLRTFLTSFSVFWGIFILMILLGSGTGLQKGVMHNFSDAMNSVWLWGGRTTIAHAGYNTGRQISFKNDDLEFISNHYEALENISGRINLWGGAYSTNYRNEYGDFGIQAINVGFQTTENLKLTNGRLLNFIDIEKYRKVAIIGRIVKERLFKEENPVGKYVNINKIPFLVVGVFDDVHDGEVERLYIPISVAQKTFRPGTQIGTMTFTCGDLSVKESEALLEDIKVKLANKHKVDPEDQSALGSFNALKEYKQMQALFAGIKLFVGIIGVFTLIAGIVGVSNIMLIVVKERTKEFGIRKALGATPRSIIGLIILEALIITSIAGYLGMLSGISLLELIAKNMPASEFFRNPGVDFNIAIGSAILIALAGMLAGFVPARRASRIKPIVALHDE</sequence>
<keyword evidence="4 7" id="KW-1133">Transmembrane helix</keyword>
<keyword evidence="2" id="KW-1003">Cell membrane</keyword>
<evidence type="ECO:0000259" key="9">
    <source>
        <dbReference type="Pfam" id="PF12704"/>
    </source>
</evidence>
<dbReference type="InterPro" id="IPR025857">
    <property type="entry name" value="MacB_PCD"/>
</dbReference>
<comment type="subcellular location">
    <subcellularLocation>
        <location evidence="1">Cell membrane</location>
        <topology evidence="1">Multi-pass membrane protein</topology>
    </subcellularLocation>
</comment>
<dbReference type="InterPro" id="IPR050250">
    <property type="entry name" value="Macrolide_Exporter_MacB"/>
</dbReference>
<feature type="transmembrane region" description="Helical" evidence="7">
    <location>
        <begin position="34"/>
        <end position="57"/>
    </location>
</feature>
<feature type="transmembrane region" description="Helical" evidence="7">
    <location>
        <begin position="292"/>
        <end position="317"/>
    </location>
</feature>
<comment type="similarity">
    <text evidence="6">Belongs to the ABC-4 integral membrane protein family.</text>
</comment>
<evidence type="ECO:0000256" key="7">
    <source>
        <dbReference type="SAM" id="Phobius"/>
    </source>
</evidence>
<dbReference type="Pfam" id="PF02687">
    <property type="entry name" value="FtsX"/>
    <property type="match status" value="1"/>
</dbReference>
<reference evidence="10 11" key="1">
    <citation type="submission" date="2021-01" db="EMBL/GenBank/DDBJ databases">
        <title>Carboxyliciviraga sp.nov., isolated from coastal sediments.</title>
        <authorList>
            <person name="Lu D."/>
            <person name="Zhang T."/>
        </authorList>
    </citation>
    <scope>NUCLEOTIDE SEQUENCE [LARGE SCALE GENOMIC DNA]</scope>
    <source>
        <strain evidence="10 11">N1Y132</strain>
    </source>
</reference>
<evidence type="ECO:0000256" key="4">
    <source>
        <dbReference type="ARBA" id="ARBA00022989"/>
    </source>
</evidence>
<evidence type="ECO:0000256" key="2">
    <source>
        <dbReference type="ARBA" id="ARBA00022475"/>
    </source>
</evidence>
<accession>A0ABS1HLR9</accession>
<evidence type="ECO:0000259" key="8">
    <source>
        <dbReference type="Pfam" id="PF02687"/>
    </source>
</evidence>
<feature type="domain" description="ABC3 transporter permease C-terminal" evidence="8">
    <location>
        <begin position="296"/>
        <end position="414"/>
    </location>
</feature>
<dbReference type="PANTHER" id="PTHR30572">
    <property type="entry name" value="MEMBRANE COMPONENT OF TRANSPORTER-RELATED"/>
    <property type="match status" value="1"/>
</dbReference>
<comment type="caution">
    <text evidence="10">The sequence shown here is derived from an EMBL/GenBank/DDBJ whole genome shotgun (WGS) entry which is preliminary data.</text>
</comment>
<evidence type="ECO:0000256" key="1">
    <source>
        <dbReference type="ARBA" id="ARBA00004651"/>
    </source>
</evidence>
<proteinExistence type="inferred from homology"/>
<dbReference type="RefSeq" id="WP_200465842.1">
    <property type="nucleotide sequence ID" value="NZ_JAENRR010000038.1"/>
</dbReference>
<dbReference type="Pfam" id="PF12704">
    <property type="entry name" value="MacB_PCD"/>
    <property type="match status" value="1"/>
</dbReference>
<keyword evidence="5 7" id="KW-0472">Membrane</keyword>
<protein>
    <submittedName>
        <fullName evidence="10">ABC transporter permease</fullName>
    </submittedName>
</protein>